<evidence type="ECO:0000313" key="2">
    <source>
        <dbReference type="EMBL" id="KJV63819.1"/>
    </source>
</evidence>
<evidence type="ECO:0000256" key="1">
    <source>
        <dbReference type="SAM" id="Phobius"/>
    </source>
</evidence>
<protein>
    <submittedName>
        <fullName evidence="2">Uncharacterized protein</fullName>
    </submittedName>
</protein>
<dbReference type="EMBL" id="LANV01000001">
    <property type="protein sequence ID" value="KJV63819.1"/>
    <property type="molecule type" value="Genomic_DNA"/>
</dbReference>
<reference evidence="2 3" key="1">
    <citation type="submission" date="2015-02" db="EMBL/GenBank/DDBJ databases">
        <title>Genome Sequencing of Rickettsiales.</title>
        <authorList>
            <person name="Daugherty S.C."/>
            <person name="Su Q."/>
            <person name="Abolude K."/>
            <person name="Beier-Sexton M."/>
            <person name="Carlyon J.A."/>
            <person name="Carter R."/>
            <person name="Day N.P."/>
            <person name="Dumler S.J."/>
            <person name="Dyachenko V."/>
            <person name="Godinez A."/>
            <person name="Kurtti T.J."/>
            <person name="Lichay M."/>
            <person name="Mullins K.E."/>
            <person name="Ott S."/>
            <person name="Pappas-Brown V."/>
            <person name="Paris D.H."/>
            <person name="Patel P."/>
            <person name="Richards A.L."/>
            <person name="Sadzewicz L."/>
            <person name="Sears K."/>
            <person name="Seidman D."/>
            <person name="Sengamalay N."/>
            <person name="Stenos J."/>
            <person name="Tallon L.J."/>
            <person name="Vincent G."/>
            <person name="Fraser C.M."/>
            <person name="Munderloh U."/>
            <person name="Dunning-Hotopp J.C."/>
        </authorList>
    </citation>
    <scope>NUCLEOTIDE SEQUENCE [LARGE SCALE GENOMIC DNA]</scope>
    <source>
        <strain evidence="2 3">ApMUC09</strain>
    </source>
</reference>
<evidence type="ECO:0000313" key="3">
    <source>
        <dbReference type="Proteomes" id="UP000033441"/>
    </source>
</evidence>
<keyword evidence="1" id="KW-0472">Membrane</keyword>
<comment type="caution">
    <text evidence="2">The sequence shown here is derived from an EMBL/GenBank/DDBJ whole genome shotgun (WGS) entry which is preliminary data.</text>
</comment>
<sequence>MVATSYGRMGICLVLGIARLVIFIVDVIDLPAEIKGLSFRKF</sequence>
<organism evidence="2 3">
    <name type="scientific">Anaplasma phagocytophilum str. ApMUC09</name>
    <dbReference type="NCBI Taxonomy" id="1359152"/>
    <lineage>
        <taxon>Bacteria</taxon>
        <taxon>Pseudomonadati</taxon>
        <taxon>Pseudomonadota</taxon>
        <taxon>Alphaproteobacteria</taxon>
        <taxon>Rickettsiales</taxon>
        <taxon>Anaplasmataceae</taxon>
        <taxon>Anaplasma</taxon>
        <taxon>phagocytophilum group</taxon>
    </lineage>
</organism>
<feature type="transmembrane region" description="Helical" evidence="1">
    <location>
        <begin position="6"/>
        <end position="28"/>
    </location>
</feature>
<gene>
    <name evidence="2" type="ORF">APHMUC_0595</name>
</gene>
<proteinExistence type="predicted"/>
<dbReference type="AlphaFoldDB" id="A0A0F3NA73"/>
<accession>A0A0F3NA73</accession>
<dbReference type="PATRIC" id="fig|1359152.3.peg.632"/>
<keyword evidence="1" id="KW-0812">Transmembrane</keyword>
<name>A0A0F3NA73_ANAPH</name>
<keyword evidence="1" id="KW-1133">Transmembrane helix</keyword>
<dbReference type="Proteomes" id="UP000033441">
    <property type="component" value="Unassembled WGS sequence"/>
</dbReference>